<dbReference type="AlphaFoldDB" id="A0ABD1MJA4"/>
<dbReference type="EMBL" id="JBGMDY010000004">
    <property type="protein sequence ID" value="KAL2335895.1"/>
    <property type="molecule type" value="Genomic_DNA"/>
</dbReference>
<organism evidence="3 4">
    <name type="scientific">Flemingia macrophylla</name>
    <dbReference type="NCBI Taxonomy" id="520843"/>
    <lineage>
        <taxon>Eukaryota</taxon>
        <taxon>Viridiplantae</taxon>
        <taxon>Streptophyta</taxon>
        <taxon>Embryophyta</taxon>
        <taxon>Tracheophyta</taxon>
        <taxon>Spermatophyta</taxon>
        <taxon>Magnoliopsida</taxon>
        <taxon>eudicotyledons</taxon>
        <taxon>Gunneridae</taxon>
        <taxon>Pentapetalae</taxon>
        <taxon>rosids</taxon>
        <taxon>fabids</taxon>
        <taxon>Fabales</taxon>
        <taxon>Fabaceae</taxon>
        <taxon>Papilionoideae</taxon>
        <taxon>50 kb inversion clade</taxon>
        <taxon>NPAAA clade</taxon>
        <taxon>indigoferoid/millettioid clade</taxon>
        <taxon>Phaseoleae</taxon>
        <taxon>Flemingia</taxon>
    </lineage>
</organism>
<evidence type="ECO:0000313" key="3">
    <source>
        <dbReference type="EMBL" id="KAL2335895.1"/>
    </source>
</evidence>
<evidence type="ECO:0000313" key="4">
    <source>
        <dbReference type="Proteomes" id="UP001603857"/>
    </source>
</evidence>
<dbReference type="SUPFAM" id="SSF52058">
    <property type="entry name" value="L domain-like"/>
    <property type="match status" value="2"/>
</dbReference>
<gene>
    <name evidence="3" type="ORF">Fmac_010341</name>
</gene>
<dbReference type="Gene3D" id="3.80.10.10">
    <property type="entry name" value="Ribonuclease Inhibitor"/>
    <property type="match status" value="4"/>
</dbReference>
<keyword evidence="1" id="KW-0611">Plant defense</keyword>
<evidence type="ECO:0000256" key="1">
    <source>
        <dbReference type="ARBA" id="ARBA00022821"/>
    </source>
</evidence>
<dbReference type="SUPFAM" id="SSF52047">
    <property type="entry name" value="RNI-like"/>
    <property type="match status" value="1"/>
</dbReference>
<dbReference type="Pfam" id="PF23247">
    <property type="entry name" value="LRR_RPS2"/>
    <property type="match status" value="5"/>
</dbReference>
<dbReference type="PANTHER" id="PTHR33463:SF209">
    <property type="entry name" value="DISEASE RESISTANCE PROTEIN RPS2-LIKE"/>
    <property type="match status" value="1"/>
</dbReference>
<proteinExistence type="predicted"/>
<accession>A0ABD1MJA4</accession>
<feature type="domain" description="Disease resistance protein At4g27190-like leucine-rich repeats" evidence="2">
    <location>
        <begin position="859"/>
        <end position="965"/>
    </location>
</feature>
<dbReference type="InterPro" id="IPR057135">
    <property type="entry name" value="At4g27190-like_LRR"/>
</dbReference>
<feature type="domain" description="Disease resistance protein At4g27190-like leucine-rich repeats" evidence="2">
    <location>
        <begin position="4"/>
        <end position="75"/>
    </location>
</feature>
<evidence type="ECO:0000259" key="2">
    <source>
        <dbReference type="Pfam" id="PF23247"/>
    </source>
</evidence>
<name>A0ABD1MJA4_9FABA</name>
<dbReference type="InterPro" id="IPR050905">
    <property type="entry name" value="Plant_NBS-LRR"/>
</dbReference>
<dbReference type="InterPro" id="IPR032675">
    <property type="entry name" value="LRR_dom_sf"/>
</dbReference>
<keyword evidence="4" id="KW-1185">Reference proteome</keyword>
<feature type="domain" description="Disease resistance protein At4g27190-like leucine-rich repeats" evidence="2">
    <location>
        <begin position="140"/>
        <end position="260"/>
    </location>
</feature>
<comment type="caution">
    <text evidence="3">The sequence shown here is derived from an EMBL/GenBank/DDBJ whole genome shotgun (WGS) entry which is preliminary data.</text>
</comment>
<sequence>MNDTEMLETASRLKTLTLCRLSELERVWAENWQGVLFFRNLQEVSVSDCEKLQTLFPASLAKDLQKLEKLVVKRCVNLQEIVEKKEGTAAITTENFVFPRLEKLNLDDLPEVTYFYPQTFTLECPILSNLSILDCTKLELFQSLVTLNLDKCILPHASPSVIFPYLKNLEELKVQGNDKVKVVFDMNDTEMLETASRLKILTLCRLSELEHVWAKNWPGVLFFRNLQEVSVSDCEKLQTLFPASLAKDLQKLEKLVVKRCVNLQEIVEKKEGIAATTTENFVFPHLEKLDLDDLPEVTYFYPQMFTLECPILSNLSILDCTKLELFQSLVTLNLDKCILPHAIPSVIFPYLKNLEELKVQGNDKVKVVFDMNDTEMLETASQLKILTLCRLSELERVWAENWQGVVFFQNLQEVSVSDCEKLQTLFPASLAKDLQKLEKLVVYRCVNLQAIVEKKEGTAATTTENFVFPRLEKLDLDDLPEVTYFYPQMFTLECPILSNLSILDCTKLELFQSLVILNLDKCILPHAIPSVIFPYLKNLEELKVQGNDKVKVVFDMNDTEMLETASRLKILTLCRLSELERVWAKNWQGVLFFRNLQEVSVSDCEKLQTLFPASLAKDLQKLEKLVVNRCVNLQAIVEKKEGTAATTTENFIFPRLEKLDLDDLPEVTYFYPQTFTLECPTLSNLSILDCTKLELFQSAHPTAESSSSNIQSHMSNLKSLSNVKELTLDWKHISALNLWFKSEQCQEGLDYLEEIVLYFDADENEKAMLPIEILQKAPNLTHLDIGFCKSSKTFFAENPEIDVGRMLGQLTILTLDEVSMLQSIVSKNSLWLNTICEKLHELNVYSCPHLMTLVHSPSRVSFSCLKQVSIIRCPNLHNLFTSSAAKKLINLENITVKHCQSVMKIVANERDENEHKGEGEDELIFGKLEILKLVSLPKFESFYTGRSTLNFPSFKDVRFTNCDSTKIFRLGDKVPATLKVEIDGDYWKGDINSVIMKQLEE</sequence>
<dbReference type="Proteomes" id="UP001603857">
    <property type="component" value="Unassembled WGS sequence"/>
</dbReference>
<dbReference type="PANTHER" id="PTHR33463">
    <property type="entry name" value="NB-ARC DOMAIN-CONTAINING PROTEIN-RELATED"/>
    <property type="match status" value="1"/>
</dbReference>
<feature type="domain" description="Disease resistance protein At4g27190-like leucine-rich repeats" evidence="2">
    <location>
        <begin position="509"/>
        <end position="630"/>
    </location>
</feature>
<feature type="domain" description="Disease resistance protein At4g27190-like leucine-rich repeats" evidence="2">
    <location>
        <begin position="325"/>
        <end position="445"/>
    </location>
</feature>
<protein>
    <recommendedName>
        <fullName evidence="2">Disease resistance protein At4g27190-like leucine-rich repeats domain-containing protein</fullName>
    </recommendedName>
</protein>
<reference evidence="3 4" key="1">
    <citation type="submission" date="2024-08" db="EMBL/GenBank/DDBJ databases">
        <title>Insights into the chromosomal genome structure of Flemingia macrophylla.</title>
        <authorList>
            <person name="Ding Y."/>
            <person name="Zhao Y."/>
            <person name="Bi W."/>
            <person name="Wu M."/>
            <person name="Zhao G."/>
            <person name="Gong Y."/>
            <person name="Li W."/>
            <person name="Zhang P."/>
        </authorList>
    </citation>
    <scope>NUCLEOTIDE SEQUENCE [LARGE SCALE GENOMIC DNA]</scope>
    <source>
        <strain evidence="3">DYQJB</strain>
        <tissue evidence="3">Leaf</tissue>
    </source>
</reference>